<evidence type="ECO:0000313" key="3">
    <source>
        <dbReference type="Proteomes" id="UP000735302"/>
    </source>
</evidence>
<protein>
    <submittedName>
        <fullName evidence="2">Uncharacterized protein</fullName>
    </submittedName>
</protein>
<dbReference type="Proteomes" id="UP000735302">
    <property type="component" value="Unassembled WGS sequence"/>
</dbReference>
<evidence type="ECO:0000313" key="2">
    <source>
        <dbReference type="EMBL" id="GFN96647.1"/>
    </source>
</evidence>
<gene>
    <name evidence="2" type="ORF">PoB_002315300</name>
</gene>
<feature type="transmembrane region" description="Helical" evidence="1">
    <location>
        <begin position="30"/>
        <end position="54"/>
    </location>
</feature>
<dbReference type="AlphaFoldDB" id="A0AAV3ZP87"/>
<proteinExistence type="predicted"/>
<accession>A0AAV3ZP87</accession>
<keyword evidence="1" id="KW-0472">Membrane</keyword>
<name>A0AAV3ZP87_9GAST</name>
<keyword evidence="1" id="KW-1133">Transmembrane helix</keyword>
<comment type="caution">
    <text evidence="2">The sequence shown here is derived from an EMBL/GenBank/DDBJ whole genome shotgun (WGS) entry which is preliminary data.</text>
</comment>
<keyword evidence="3" id="KW-1185">Reference proteome</keyword>
<organism evidence="2 3">
    <name type="scientific">Plakobranchus ocellatus</name>
    <dbReference type="NCBI Taxonomy" id="259542"/>
    <lineage>
        <taxon>Eukaryota</taxon>
        <taxon>Metazoa</taxon>
        <taxon>Spiralia</taxon>
        <taxon>Lophotrochozoa</taxon>
        <taxon>Mollusca</taxon>
        <taxon>Gastropoda</taxon>
        <taxon>Heterobranchia</taxon>
        <taxon>Euthyneura</taxon>
        <taxon>Panpulmonata</taxon>
        <taxon>Sacoglossa</taxon>
        <taxon>Placobranchoidea</taxon>
        <taxon>Plakobranchidae</taxon>
        <taxon>Plakobranchus</taxon>
    </lineage>
</organism>
<evidence type="ECO:0000256" key="1">
    <source>
        <dbReference type="SAM" id="Phobius"/>
    </source>
</evidence>
<dbReference type="EMBL" id="BLXT01002699">
    <property type="protein sequence ID" value="GFN96647.1"/>
    <property type="molecule type" value="Genomic_DNA"/>
</dbReference>
<reference evidence="2 3" key="1">
    <citation type="journal article" date="2021" name="Elife">
        <title>Chloroplast acquisition without the gene transfer in kleptoplastic sea slugs, Plakobranchus ocellatus.</title>
        <authorList>
            <person name="Maeda T."/>
            <person name="Takahashi S."/>
            <person name="Yoshida T."/>
            <person name="Shimamura S."/>
            <person name="Takaki Y."/>
            <person name="Nagai Y."/>
            <person name="Toyoda A."/>
            <person name="Suzuki Y."/>
            <person name="Arimoto A."/>
            <person name="Ishii H."/>
            <person name="Satoh N."/>
            <person name="Nishiyama T."/>
            <person name="Hasebe M."/>
            <person name="Maruyama T."/>
            <person name="Minagawa J."/>
            <person name="Obokata J."/>
            <person name="Shigenobu S."/>
        </authorList>
    </citation>
    <scope>NUCLEOTIDE SEQUENCE [LARGE SCALE GENOMIC DNA]</scope>
</reference>
<sequence length="91" mass="10032">MLIVRSYGPTTKPVGSRIFSAPAYFVCIRTAWACPICVCLCLNVNAAIVAIYAAKSQQHLIYELYPGRPDNGQRLRLIARWSSSCSPNRAA</sequence>
<keyword evidence="1" id="KW-0812">Transmembrane</keyword>